<feature type="transmembrane region" description="Helical" evidence="7">
    <location>
        <begin position="77"/>
        <end position="102"/>
    </location>
</feature>
<proteinExistence type="inferred from homology"/>
<evidence type="ECO:0000256" key="3">
    <source>
        <dbReference type="ARBA" id="ARBA00022475"/>
    </source>
</evidence>
<evidence type="ECO:0000256" key="5">
    <source>
        <dbReference type="ARBA" id="ARBA00022989"/>
    </source>
</evidence>
<evidence type="ECO:0000313" key="8">
    <source>
        <dbReference type="EMBL" id="SCA96137.1"/>
    </source>
</evidence>
<evidence type="ECO:0000256" key="2">
    <source>
        <dbReference type="ARBA" id="ARBA00007430"/>
    </source>
</evidence>
<feature type="transmembrane region" description="Helical" evidence="7">
    <location>
        <begin position="381"/>
        <end position="400"/>
    </location>
</feature>
<feature type="transmembrane region" description="Helical" evidence="7">
    <location>
        <begin position="323"/>
        <end position="343"/>
    </location>
</feature>
<dbReference type="AlphaFoldDB" id="A0A1C3T030"/>
<sequence>MGILSNTKWVAFSQIFKIAVQLLNIVVLARLIPPHDYGIMAMALVVTNFATLVRDLGTSAAIIQKENIENKTINAIFWLNILMGCSVAIVIIMLSPFIAYIFHTKQLLFVLLLLAVSFPLSSSSSAHLALLERNSFFKSIAYIEMTSSGIAVFFAIITAYLGWGVYSLVVQTLLMSSISTVQLWLRSGWRPEKTLRIDWKEIRGLLGFSGNLTLFNFINYFSRNTDTFVIGRYMSASVLGAYSLSYRLMLFPIQNLTFVVNRALFPVISRFQDDNIKLKESYLNTVYYILLLVLPLMTGLIVLNEPFIRLVFGPQWDITAKVLIWLAPTGIIQAVLSTSGTVFMAKARTDILMKLGIVGALLQISAFCIGVHFSIITFAMFYFIANVLNFFPVMLCVMHCLNSSLVDLFKKITPLIICAGVLYGVLIFILNNVPYYRYIDDFIKLISISFIGGFVYLGLILGLNPKIIYFFMKKLSRTT</sequence>
<reference evidence="8" key="2">
    <citation type="submission" date="2016-08" db="EMBL/GenBank/DDBJ databases">
        <title>Klebsiella loci capsule.</title>
        <authorList>
            <person name="Holt K.E."/>
            <person name="Thomson N.R."/>
        </authorList>
    </citation>
    <scope>NUCLEOTIDE SEQUENCE</scope>
    <source>
        <strain evidence="8">570</strain>
    </source>
</reference>
<dbReference type="EMBL" id="LT603723">
    <property type="protein sequence ID" value="SCA96137.1"/>
    <property type="molecule type" value="Genomic_DNA"/>
</dbReference>
<accession>A0A1C3T030</accession>
<feature type="transmembrane region" description="Helical" evidence="7">
    <location>
        <begin position="442"/>
        <end position="463"/>
    </location>
</feature>
<dbReference type="Pfam" id="PF13440">
    <property type="entry name" value="Polysacc_synt_3"/>
    <property type="match status" value="1"/>
</dbReference>
<protein>
    <submittedName>
        <fullName evidence="8">Flippase</fullName>
    </submittedName>
</protein>
<comment type="similarity">
    <text evidence="2">Belongs to the polysaccharide synthase family.</text>
</comment>
<reference evidence="8" key="1">
    <citation type="submission" date="2016-07" db="EMBL/GenBank/DDBJ databases">
        <authorList>
            <person name="Informatics P."/>
        </authorList>
    </citation>
    <scope>NUCLEOTIDE SEQUENCE</scope>
    <source>
        <strain evidence="8">570</strain>
    </source>
</reference>
<dbReference type="InterPro" id="IPR050833">
    <property type="entry name" value="Poly_Biosynth_Transport"/>
</dbReference>
<evidence type="ECO:0000256" key="7">
    <source>
        <dbReference type="SAM" id="Phobius"/>
    </source>
</evidence>
<dbReference type="RefSeq" id="WP_048322160.1">
    <property type="nucleotide sequence ID" value="NZ_CAAGTY010000013.1"/>
</dbReference>
<keyword evidence="6 7" id="KW-0472">Membrane</keyword>
<dbReference type="CDD" id="cd13127">
    <property type="entry name" value="MATE_tuaB_like"/>
    <property type="match status" value="1"/>
</dbReference>
<feature type="transmembrane region" description="Helical" evidence="7">
    <location>
        <begin position="412"/>
        <end position="430"/>
    </location>
</feature>
<dbReference type="PATRIC" id="fig|573.1665.peg.2752"/>
<dbReference type="PANTHER" id="PTHR30250">
    <property type="entry name" value="PST FAMILY PREDICTED COLANIC ACID TRANSPORTER"/>
    <property type="match status" value="1"/>
</dbReference>
<feature type="transmembrane region" description="Helical" evidence="7">
    <location>
        <begin position="242"/>
        <end position="264"/>
    </location>
</feature>
<evidence type="ECO:0000256" key="6">
    <source>
        <dbReference type="ARBA" id="ARBA00023136"/>
    </source>
</evidence>
<comment type="subcellular location">
    <subcellularLocation>
        <location evidence="1">Cell membrane</location>
        <topology evidence="1">Multi-pass membrane protein</topology>
    </subcellularLocation>
</comment>
<name>A0A1C3T030_KLEPN</name>
<dbReference type="PANTHER" id="PTHR30250:SF10">
    <property type="entry name" value="LIPOPOLYSACCHARIDE BIOSYNTHESIS PROTEIN WZXC"/>
    <property type="match status" value="1"/>
</dbReference>
<feature type="transmembrane region" description="Helical" evidence="7">
    <location>
        <begin position="108"/>
        <end position="130"/>
    </location>
</feature>
<feature type="transmembrane region" description="Helical" evidence="7">
    <location>
        <begin position="355"/>
        <end position="375"/>
    </location>
</feature>
<feature type="transmembrane region" description="Helical" evidence="7">
    <location>
        <begin position="285"/>
        <end position="303"/>
    </location>
</feature>
<keyword evidence="5 7" id="KW-1133">Transmembrane helix</keyword>
<evidence type="ECO:0000256" key="4">
    <source>
        <dbReference type="ARBA" id="ARBA00022692"/>
    </source>
</evidence>
<evidence type="ECO:0000256" key="1">
    <source>
        <dbReference type="ARBA" id="ARBA00004651"/>
    </source>
</evidence>
<gene>
    <name evidence="8" type="primary">wzx</name>
    <name evidence="8" type="synonym">KL149_00010</name>
</gene>
<dbReference type="GO" id="GO:0005886">
    <property type="term" value="C:plasma membrane"/>
    <property type="evidence" value="ECO:0007669"/>
    <property type="project" value="UniProtKB-SubCell"/>
</dbReference>
<feature type="transmembrane region" description="Helical" evidence="7">
    <location>
        <begin position="9"/>
        <end position="31"/>
    </location>
</feature>
<keyword evidence="3" id="KW-1003">Cell membrane</keyword>
<keyword evidence="4 7" id="KW-0812">Transmembrane</keyword>
<organism evidence="8">
    <name type="scientific">Klebsiella pneumoniae</name>
    <dbReference type="NCBI Taxonomy" id="573"/>
    <lineage>
        <taxon>Bacteria</taxon>
        <taxon>Pseudomonadati</taxon>
        <taxon>Pseudomonadota</taxon>
        <taxon>Gammaproteobacteria</taxon>
        <taxon>Enterobacterales</taxon>
        <taxon>Enterobacteriaceae</taxon>
        <taxon>Klebsiella/Raoultella group</taxon>
        <taxon>Klebsiella</taxon>
        <taxon>Klebsiella pneumoniae complex</taxon>
    </lineage>
</organism>